<organism evidence="2">
    <name type="scientific">Mycolicibacterium mucogenicum DSM 44124</name>
    <dbReference type="NCBI Taxonomy" id="1226753"/>
    <lineage>
        <taxon>Bacteria</taxon>
        <taxon>Bacillati</taxon>
        <taxon>Actinomycetota</taxon>
        <taxon>Actinomycetes</taxon>
        <taxon>Mycobacteriales</taxon>
        <taxon>Mycobacteriaceae</taxon>
        <taxon>Mycolicibacterium</taxon>
    </lineage>
</organism>
<dbReference type="RefSeq" id="WP_053855278.1">
    <property type="nucleotide sequence ID" value="NZ_ANBS01000024.1"/>
</dbReference>
<dbReference type="EMBL" id="CP062008">
    <property type="protein sequence ID" value="QPG68878.1"/>
    <property type="molecule type" value="Genomic_DNA"/>
</dbReference>
<dbReference type="KEGG" id="mmuc:C1S78_026255"/>
<reference evidence="1 3" key="3">
    <citation type="journal article" date="2019" name="Sci. Rep.">
        <title>Insight into the biology of Mycobacterium mucogenicum and Mycobacterium neoaurum clade members.</title>
        <authorList>
            <person name="Behra P.R.K."/>
            <person name="Pettersson B.M.F."/>
            <person name="Ramesh M."/>
            <person name="Dasgupta S."/>
            <person name="Kirsebom L.A."/>
        </authorList>
    </citation>
    <scope>NUCLEOTIDE SEQUENCE [LARGE SCALE GENOMIC DNA]</scope>
    <source>
        <strain evidence="1 3">DSM 44124</strain>
    </source>
</reference>
<accession>A0A8H2JFW7</accession>
<dbReference type="EMBL" id="POTL01000001">
    <property type="protein sequence ID" value="TLH55404.1"/>
    <property type="molecule type" value="Genomic_DNA"/>
</dbReference>
<reference evidence="1 3" key="2">
    <citation type="journal article" date="2019" name="BMC Evol. Biol.">
        <title>Comparative genomics of Mycobacterium mucogenicum and Mycobacterium neoaurum clade members emphasizing tRNA and non-coding RNA.</title>
        <authorList>
            <person name="Behra P.R.K."/>
            <person name="Pettersson B.M.F."/>
            <person name="Das S."/>
            <person name="Dasgupta S."/>
            <person name="Kirsebom L.A."/>
        </authorList>
    </citation>
    <scope>NUCLEOTIDE SEQUENCE [LARGE SCALE GENOMIC DNA]</scope>
    <source>
        <strain evidence="1 3">DSM 44124</strain>
    </source>
</reference>
<name>A0A8H2JFW7_MYCMU</name>
<protein>
    <recommendedName>
        <fullName evidence="4">Minor tail protein</fullName>
    </recommendedName>
</protein>
<evidence type="ECO:0000313" key="1">
    <source>
        <dbReference type="EMBL" id="QPG68878.1"/>
    </source>
</evidence>
<evidence type="ECO:0008006" key="4">
    <source>
        <dbReference type="Google" id="ProtNLM"/>
    </source>
</evidence>
<evidence type="ECO:0000313" key="2">
    <source>
        <dbReference type="EMBL" id="TLH55404.1"/>
    </source>
</evidence>
<sequence>MTAGTSKWLKYDPILDRAEEPSFAMWTDRDMGPFGRQLRAEQTKVVYVSPDGQRIYNLAGSWKGNRGVVLAPGLKGVTSSSFEQLYSSGPWMLGEEHERTDWNKSVISAAVHMGPHINEVSRLRYPDTGVAFEQIRSQWWRDWPEDAELPAGFWGEFTRYDGWHWRRVRIGEPNYDTIELDPHAFGNNAIQSTITIHSPFPFYSKRALTREWRNDEANAIINGRNHGILRLPNKGDIEQWPKFIVEGAGDVTIQDGMTDRIVKLPKIRPQDGMILVDTDPSARTLTSEHDPIDTALWKLIRNSDILDFLLGDITNAEAGVPIGRRIPGGIGFMSPIPSQQMANVKVTHTNPAGKITMVMSQWYRGGVF</sequence>
<proteinExistence type="predicted"/>
<dbReference type="Proteomes" id="UP000309231">
    <property type="component" value="Chromosome"/>
</dbReference>
<evidence type="ECO:0000313" key="3">
    <source>
        <dbReference type="Proteomes" id="UP000309231"/>
    </source>
</evidence>
<dbReference type="GeneID" id="76728463"/>
<dbReference type="AlphaFoldDB" id="A0A8H2JFW7"/>
<gene>
    <name evidence="1" type="ORF">C1S78_026255</name>
    <name evidence="2" type="ORF">C1S78_26215</name>
</gene>
<keyword evidence="3" id="KW-1185">Reference proteome</keyword>
<reference evidence="2" key="1">
    <citation type="submission" date="2018-01" db="EMBL/GenBank/DDBJ databases">
        <title>Comparative genomics of Mycobacterium mucogenicum and Mycobacterium neoaurum clade members emphasizing tRNA and non-coding RNA.</title>
        <authorList>
            <person name="Behra P.R.K."/>
            <person name="Pettersson B.M.F."/>
            <person name="Das S."/>
            <person name="Dasgupta S."/>
            <person name="Kirsebom L.A."/>
        </authorList>
    </citation>
    <scope>NUCLEOTIDE SEQUENCE</scope>
    <source>
        <strain evidence="2">DSM 44124</strain>
    </source>
</reference>